<dbReference type="InterPro" id="IPR002678">
    <property type="entry name" value="DUF34/NIF3"/>
</dbReference>
<dbReference type="RefSeq" id="WP_041062985.1">
    <property type="nucleotide sequence ID" value="NZ_AP014521.1"/>
</dbReference>
<dbReference type="AlphaFoldDB" id="A0A090ARY0"/>
<reference evidence="8" key="1">
    <citation type="submission" date="2013-11" db="EMBL/GenBank/DDBJ databases">
        <title>Symbiont-containing voluminous jelly as an extraordinary maternal gift for overwintering insect nymphs.</title>
        <authorList>
            <person name="Kaiwa N."/>
            <person name="Hosokawa T."/>
            <person name="Nikoh N."/>
            <person name="Meng X.Y."/>
            <person name="Tanahashi M."/>
            <person name="Moriyama M."/>
            <person name="Maeda T."/>
            <person name="Yamaguchi K."/>
            <person name="Shigenobu S."/>
            <person name="Ito M."/>
            <person name="Fukatsu T."/>
        </authorList>
    </citation>
    <scope>NUCLEOTIDE SEQUENCE [LARGE SCALE GENOMIC DNA]</scope>
    <source>
        <strain evidence="8">UwTKB</strain>
    </source>
</reference>
<evidence type="ECO:0000313" key="8">
    <source>
        <dbReference type="Proteomes" id="UP000031627"/>
    </source>
</evidence>
<dbReference type="GO" id="GO:0046872">
    <property type="term" value="F:metal ion binding"/>
    <property type="evidence" value="ECO:0007669"/>
    <property type="project" value="UniProtKB-KW"/>
</dbReference>
<feature type="binding site" evidence="6">
    <location>
        <position position="217"/>
    </location>
    <ligand>
        <name>a divalent metal cation</name>
        <dbReference type="ChEBI" id="CHEBI:60240"/>
        <label>1</label>
    </ligand>
</feature>
<evidence type="ECO:0000313" key="7">
    <source>
        <dbReference type="EMBL" id="BAP58590.1"/>
    </source>
</evidence>
<keyword evidence="8" id="KW-1185">Reference proteome</keyword>
<dbReference type="PANTHER" id="PTHR13799">
    <property type="entry name" value="NGG1 INTERACTING FACTOR 3"/>
    <property type="match status" value="1"/>
</dbReference>
<comment type="subunit">
    <text evidence="3">Toroid-shaped homohexamer. In the hexamer, 3 dimers assemble to form a ring-like structure surrounding a central hole.</text>
</comment>
<evidence type="ECO:0000256" key="3">
    <source>
        <dbReference type="ARBA" id="ARBA00011257"/>
    </source>
</evidence>
<evidence type="ECO:0000256" key="6">
    <source>
        <dbReference type="PIRSR" id="PIRSR602678-1"/>
    </source>
</evidence>
<keyword evidence="5 6" id="KW-0479">Metal-binding</keyword>
<dbReference type="NCBIfam" id="TIGR00486">
    <property type="entry name" value="YbgI_SA1388"/>
    <property type="match status" value="1"/>
</dbReference>
<dbReference type="FunFam" id="3.40.1390.30:FF:000002">
    <property type="entry name" value="Nif3-like dinuclear metal center protein"/>
    <property type="match status" value="1"/>
</dbReference>
<dbReference type="HOGENOM" id="CLU_037423_3_0_6"/>
<dbReference type="EMBL" id="AP014521">
    <property type="protein sequence ID" value="BAP58590.1"/>
    <property type="molecule type" value="Genomic_DNA"/>
</dbReference>
<evidence type="ECO:0000256" key="1">
    <source>
        <dbReference type="ARBA" id="ARBA00003081"/>
    </source>
</evidence>
<name>A0A090ARY0_9ENTR</name>
<dbReference type="OrthoDB" id="9800881at2"/>
<dbReference type="Gene3D" id="3.40.1390.30">
    <property type="entry name" value="NIF3 (NGG1p interacting factor 3)-like"/>
    <property type="match status" value="2"/>
</dbReference>
<organism evidence="7 8">
    <name type="scientific">Candidatus Tachikawaea gelatinosa</name>
    <dbReference type="NCBI Taxonomy" id="1410383"/>
    <lineage>
        <taxon>Bacteria</taxon>
        <taxon>Pseudomonadati</taxon>
        <taxon>Pseudomonadota</taxon>
        <taxon>Gammaproteobacteria</taxon>
        <taxon>Enterobacterales</taxon>
        <taxon>Enterobacteriaceae</taxon>
        <taxon>Candidatus Tachikawaea</taxon>
    </lineage>
</organism>
<evidence type="ECO:0000256" key="5">
    <source>
        <dbReference type="ARBA" id="ARBA00022723"/>
    </source>
</evidence>
<dbReference type="GO" id="GO:0005737">
    <property type="term" value="C:cytoplasm"/>
    <property type="evidence" value="ECO:0007669"/>
    <property type="project" value="TreeGrafter"/>
</dbReference>
<evidence type="ECO:0000256" key="2">
    <source>
        <dbReference type="ARBA" id="ARBA00006964"/>
    </source>
</evidence>
<dbReference type="SUPFAM" id="SSF102705">
    <property type="entry name" value="NIF3 (NGG1p interacting factor 3)-like"/>
    <property type="match status" value="1"/>
</dbReference>
<sequence>MNNLQLEKIINQKINKDCIKDYLPNGLQIEGRKTIKKIITGVTANQELINKSIELNADAIIVHHGFFWKNECPIIKGMKKKRLTDLLKNNINLYSWHLPLDIHPYLGNNKQLANLLNIKIGGNINTFVNWGTFKKAMDDNQLLQLIKEKLMRIPLHCKSKNASKLIKKVAWCCGKGQNFIDTVINFGNIDAFITGEVSEQTFHSVCESNLHFFSAGHHATEVGGIKALGQWLSRKYKLDITFINISNPF</sequence>
<dbReference type="Pfam" id="PF01784">
    <property type="entry name" value="DUF34_NIF3"/>
    <property type="match status" value="1"/>
</dbReference>
<dbReference type="InterPro" id="IPR036069">
    <property type="entry name" value="DUF34/NIF3_sf"/>
</dbReference>
<comment type="similarity">
    <text evidence="2">Belongs to the GTP cyclohydrolase I type 2/NIF3 family.</text>
</comment>
<gene>
    <name evidence="7" type="primary">ybgI</name>
    <name evidence="7" type="ORF">TGUWTKB_3510</name>
</gene>
<evidence type="ECO:0000256" key="4">
    <source>
        <dbReference type="ARBA" id="ARBA00022112"/>
    </source>
</evidence>
<feature type="binding site" evidence="6">
    <location>
        <position position="64"/>
    </location>
    <ligand>
        <name>a divalent metal cation</name>
        <dbReference type="ChEBI" id="CHEBI:60240"/>
        <label>2</label>
    </ligand>
</feature>
<reference evidence="7 8" key="2">
    <citation type="journal article" date="2014" name="Curr. Biol.">
        <title>Symbiont-Supplemented Maternal Investment Underpinning Host's Ecological Adaptation.</title>
        <authorList>
            <person name="Kaiwa N."/>
            <person name="Hosokawa T."/>
            <person name="Nikoh N."/>
            <person name="Tanahashi M."/>
            <person name="Moriyama M."/>
            <person name="Meng X.Y."/>
            <person name="Maeda T."/>
            <person name="Yamaguchi K."/>
            <person name="Shigenobu S."/>
            <person name="Ito M."/>
            <person name="Fukatsu T."/>
        </authorList>
    </citation>
    <scope>NUCLEOTIDE SEQUENCE [LARGE SCALE GENOMIC DNA]</scope>
    <source>
        <strain evidence="7 8">UwTKB</strain>
    </source>
</reference>
<comment type="function">
    <text evidence="1">Provides significant protection from radiation damage and may be involved in the degradation of radiation-damaged nucleotides.</text>
</comment>
<protein>
    <recommendedName>
        <fullName evidence="4">GTP cyclohydrolase 1 type 2 homolog</fullName>
    </recommendedName>
</protein>
<dbReference type="KEGG" id="sbw:TGUWTKB_3510"/>
<accession>A0A090ARY0</accession>
<proteinExistence type="inferred from homology"/>
<feature type="binding site" evidence="6">
    <location>
        <position position="221"/>
    </location>
    <ligand>
        <name>a divalent metal cation</name>
        <dbReference type="ChEBI" id="CHEBI:60240"/>
        <label>1</label>
    </ligand>
</feature>
<dbReference type="Proteomes" id="UP000031627">
    <property type="component" value="Chromosome"/>
</dbReference>
<feature type="binding site" evidence="6">
    <location>
        <position position="101"/>
    </location>
    <ligand>
        <name>a divalent metal cation</name>
        <dbReference type="ChEBI" id="CHEBI:60240"/>
        <label>1</label>
    </ligand>
</feature>
<feature type="binding site" evidence="6">
    <location>
        <position position="63"/>
    </location>
    <ligand>
        <name>a divalent metal cation</name>
        <dbReference type="ChEBI" id="CHEBI:60240"/>
        <label>1</label>
    </ligand>
</feature>
<dbReference type="PANTHER" id="PTHR13799:SF14">
    <property type="entry name" value="GTP CYCLOHYDROLASE 1 TYPE 2 HOMOLOG"/>
    <property type="match status" value="1"/>
</dbReference>